<accession>A0A0E9PNV3</accession>
<sequence length="31" mass="3636">MLLLLHSHCSMFLKHNLLMVLIKMHLFGNSL</sequence>
<name>A0A0E9PNV3_ANGAN</name>
<dbReference type="EMBL" id="GBXM01102605">
    <property type="protein sequence ID" value="JAH05972.1"/>
    <property type="molecule type" value="Transcribed_RNA"/>
</dbReference>
<dbReference type="AlphaFoldDB" id="A0A0E9PNV3"/>
<organism evidence="1">
    <name type="scientific">Anguilla anguilla</name>
    <name type="common">European freshwater eel</name>
    <name type="synonym">Muraena anguilla</name>
    <dbReference type="NCBI Taxonomy" id="7936"/>
    <lineage>
        <taxon>Eukaryota</taxon>
        <taxon>Metazoa</taxon>
        <taxon>Chordata</taxon>
        <taxon>Craniata</taxon>
        <taxon>Vertebrata</taxon>
        <taxon>Euteleostomi</taxon>
        <taxon>Actinopterygii</taxon>
        <taxon>Neopterygii</taxon>
        <taxon>Teleostei</taxon>
        <taxon>Anguilliformes</taxon>
        <taxon>Anguillidae</taxon>
        <taxon>Anguilla</taxon>
    </lineage>
</organism>
<reference evidence="1" key="2">
    <citation type="journal article" date="2015" name="Fish Shellfish Immunol.">
        <title>Early steps in the European eel (Anguilla anguilla)-Vibrio vulnificus interaction in the gills: Role of the RtxA13 toxin.</title>
        <authorList>
            <person name="Callol A."/>
            <person name="Pajuelo D."/>
            <person name="Ebbesson L."/>
            <person name="Teles M."/>
            <person name="MacKenzie S."/>
            <person name="Amaro C."/>
        </authorList>
    </citation>
    <scope>NUCLEOTIDE SEQUENCE</scope>
</reference>
<evidence type="ECO:0000313" key="1">
    <source>
        <dbReference type="EMBL" id="JAH05972.1"/>
    </source>
</evidence>
<reference evidence="1" key="1">
    <citation type="submission" date="2014-11" db="EMBL/GenBank/DDBJ databases">
        <authorList>
            <person name="Amaro Gonzalez C."/>
        </authorList>
    </citation>
    <scope>NUCLEOTIDE SEQUENCE</scope>
</reference>
<protein>
    <submittedName>
        <fullName evidence="1">Uncharacterized protein</fullName>
    </submittedName>
</protein>
<proteinExistence type="predicted"/>